<gene>
    <name evidence="3" type="ORF">Cph01nite_10250</name>
</gene>
<dbReference type="Proteomes" id="UP000614741">
    <property type="component" value="Unassembled WGS sequence"/>
</dbReference>
<accession>A0ABQ4DIT1</accession>
<reference evidence="3 4" key="1">
    <citation type="submission" date="2021-01" db="EMBL/GenBank/DDBJ databases">
        <title>Whole genome shotgun sequence of Cellulomonas phragmiteti NBRC 110785.</title>
        <authorList>
            <person name="Komaki H."/>
            <person name="Tamura T."/>
        </authorList>
    </citation>
    <scope>NUCLEOTIDE SEQUENCE [LARGE SCALE GENOMIC DNA]</scope>
    <source>
        <strain evidence="3 4">NBRC 110785</strain>
    </source>
</reference>
<evidence type="ECO:0000256" key="2">
    <source>
        <dbReference type="SAM" id="SignalP"/>
    </source>
</evidence>
<dbReference type="EMBL" id="BONP01000004">
    <property type="protein sequence ID" value="GIG39263.1"/>
    <property type="molecule type" value="Genomic_DNA"/>
</dbReference>
<evidence type="ECO:0000256" key="1">
    <source>
        <dbReference type="SAM" id="MobiDB-lite"/>
    </source>
</evidence>
<evidence type="ECO:0000313" key="3">
    <source>
        <dbReference type="EMBL" id="GIG39263.1"/>
    </source>
</evidence>
<evidence type="ECO:0000313" key="4">
    <source>
        <dbReference type="Proteomes" id="UP000614741"/>
    </source>
</evidence>
<feature type="compositionally biased region" description="Low complexity" evidence="1">
    <location>
        <begin position="184"/>
        <end position="204"/>
    </location>
</feature>
<comment type="caution">
    <text evidence="3">The sequence shown here is derived from an EMBL/GenBank/DDBJ whole genome shotgun (WGS) entry which is preliminary data.</text>
</comment>
<proteinExistence type="predicted"/>
<protein>
    <submittedName>
        <fullName evidence="3">Uncharacterized protein</fullName>
    </submittedName>
</protein>
<feature type="signal peptide" evidence="2">
    <location>
        <begin position="1"/>
        <end position="30"/>
    </location>
</feature>
<feature type="region of interest" description="Disordered" evidence="1">
    <location>
        <begin position="169"/>
        <end position="204"/>
    </location>
</feature>
<name>A0ABQ4DIT1_9CELL</name>
<keyword evidence="4" id="KW-1185">Reference proteome</keyword>
<keyword evidence="2" id="KW-0732">Signal</keyword>
<sequence>MRITRKIAAAGAAGALTVACVAALAAPSSAATAPDGTVSTRAAAIVEALSGLVEDGTLTSSQADEVATTLEGSDALRGGRGHGGGHHLDLTAAATALGMTSDELRTALDVEGTTLADVAAAQGVPTSALVDALVEARTERLQEKVAEGDLTQAEADEKIAALPERVAALVEEARPGRSGRGPRSEGSGDASGASTDGSAVTPAA</sequence>
<feature type="chain" id="PRO_5046575615" evidence="2">
    <location>
        <begin position="31"/>
        <end position="204"/>
    </location>
</feature>
<dbReference type="RefSeq" id="WP_203671776.1">
    <property type="nucleotide sequence ID" value="NZ_BONP01000004.1"/>
</dbReference>
<dbReference type="PROSITE" id="PS51257">
    <property type="entry name" value="PROKAR_LIPOPROTEIN"/>
    <property type="match status" value="1"/>
</dbReference>
<organism evidence="3 4">
    <name type="scientific">Cellulomonas phragmiteti</name>
    <dbReference type="NCBI Taxonomy" id="478780"/>
    <lineage>
        <taxon>Bacteria</taxon>
        <taxon>Bacillati</taxon>
        <taxon>Actinomycetota</taxon>
        <taxon>Actinomycetes</taxon>
        <taxon>Micrococcales</taxon>
        <taxon>Cellulomonadaceae</taxon>
        <taxon>Cellulomonas</taxon>
    </lineage>
</organism>